<keyword evidence="4" id="KW-1185">Reference proteome</keyword>
<feature type="compositionally biased region" description="Polar residues" evidence="2">
    <location>
        <begin position="402"/>
        <end position="418"/>
    </location>
</feature>
<feature type="compositionally biased region" description="Polar residues" evidence="2">
    <location>
        <begin position="377"/>
        <end position="386"/>
    </location>
</feature>
<dbReference type="Proteomes" id="UP001345691">
    <property type="component" value="Unassembled WGS sequence"/>
</dbReference>
<gene>
    <name evidence="3" type="ORF">LTR69_007052</name>
</gene>
<reference evidence="3 4" key="1">
    <citation type="submission" date="2023-08" db="EMBL/GenBank/DDBJ databases">
        <title>Black Yeasts Isolated from many extreme environments.</title>
        <authorList>
            <person name="Coleine C."/>
            <person name="Stajich J.E."/>
            <person name="Selbmann L."/>
        </authorList>
    </citation>
    <scope>NUCLEOTIDE SEQUENCE [LARGE SCALE GENOMIC DNA]</scope>
    <source>
        <strain evidence="3 4">CCFEE 6328</strain>
    </source>
</reference>
<feature type="region of interest" description="Disordered" evidence="2">
    <location>
        <begin position="245"/>
        <end position="264"/>
    </location>
</feature>
<name>A0ABR0J7U6_9EURO</name>
<dbReference type="EMBL" id="JAVRRF010000015">
    <property type="protein sequence ID" value="KAK5058055.1"/>
    <property type="molecule type" value="Genomic_DNA"/>
</dbReference>
<protein>
    <submittedName>
        <fullName evidence="3">Uncharacterized protein</fullName>
    </submittedName>
</protein>
<accession>A0ABR0J7U6</accession>
<feature type="region of interest" description="Disordered" evidence="2">
    <location>
        <begin position="73"/>
        <end position="118"/>
    </location>
</feature>
<evidence type="ECO:0000313" key="4">
    <source>
        <dbReference type="Proteomes" id="UP001345691"/>
    </source>
</evidence>
<organism evidence="3 4">
    <name type="scientific">Exophiala sideris</name>
    <dbReference type="NCBI Taxonomy" id="1016849"/>
    <lineage>
        <taxon>Eukaryota</taxon>
        <taxon>Fungi</taxon>
        <taxon>Dikarya</taxon>
        <taxon>Ascomycota</taxon>
        <taxon>Pezizomycotina</taxon>
        <taxon>Eurotiomycetes</taxon>
        <taxon>Chaetothyriomycetidae</taxon>
        <taxon>Chaetothyriales</taxon>
        <taxon>Herpotrichiellaceae</taxon>
        <taxon>Exophiala</taxon>
    </lineage>
</organism>
<feature type="compositionally biased region" description="Polar residues" evidence="2">
    <location>
        <begin position="130"/>
        <end position="141"/>
    </location>
</feature>
<sequence>MAIGEHGLSSVSSASTYLHHNDLDLDSLFRRLDKYTAELEEVEARFKGAHRASDELSRADTGRFSFEDDLLSNGEGMLPVPNSRRASSQIRSSLGLRRETVPAPSRGLGRAPDHTSEVKINESRLHESPSMYSQGPHQSEAQVEPDWPLVPTALVIENPTALEDTTHVVDRASHEKSDCYIPSQAPQRHWTLPPRTSSRKGPPVGELVARGMRPTTLHRRALTVPEQPIASNDIYIPEHTVPPSDLRQKLSSVPGLSHAGSTTTLNCPPTPLLICSPGEDQLRRELESFALREGAETLKMTYKNRKPPMLSFVDSDGEEEDWEGSAETEYQQAADVVRIRRQRSFLNVFQRKKSAVEQVIDMYLDDIPVEKPMPKRSWSTKLSRSISGRADLTKSPPIPALPQSSHGRQQVSVGRPTS</sequence>
<evidence type="ECO:0000256" key="2">
    <source>
        <dbReference type="SAM" id="MobiDB-lite"/>
    </source>
</evidence>
<feature type="region of interest" description="Disordered" evidence="2">
    <location>
        <begin position="123"/>
        <end position="142"/>
    </location>
</feature>
<keyword evidence="1" id="KW-0175">Coiled coil</keyword>
<evidence type="ECO:0000256" key="1">
    <source>
        <dbReference type="SAM" id="Coils"/>
    </source>
</evidence>
<feature type="region of interest" description="Disordered" evidence="2">
    <location>
        <begin position="185"/>
        <end position="206"/>
    </location>
</feature>
<proteinExistence type="predicted"/>
<comment type="caution">
    <text evidence="3">The sequence shown here is derived from an EMBL/GenBank/DDBJ whole genome shotgun (WGS) entry which is preliminary data.</text>
</comment>
<feature type="coiled-coil region" evidence="1">
    <location>
        <begin position="25"/>
        <end position="52"/>
    </location>
</feature>
<evidence type="ECO:0000313" key="3">
    <source>
        <dbReference type="EMBL" id="KAK5058055.1"/>
    </source>
</evidence>
<feature type="region of interest" description="Disordered" evidence="2">
    <location>
        <begin position="372"/>
        <end position="418"/>
    </location>
</feature>